<dbReference type="PANTHER" id="PTHR34937:SF2">
    <property type="entry name" value="OS08G0559800 PROTEIN"/>
    <property type="match status" value="1"/>
</dbReference>
<organism evidence="1 2">
    <name type="scientific">Protea cynaroides</name>
    <dbReference type="NCBI Taxonomy" id="273540"/>
    <lineage>
        <taxon>Eukaryota</taxon>
        <taxon>Viridiplantae</taxon>
        <taxon>Streptophyta</taxon>
        <taxon>Embryophyta</taxon>
        <taxon>Tracheophyta</taxon>
        <taxon>Spermatophyta</taxon>
        <taxon>Magnoliopsida</taxon>
        <taxon>Proteales</taxon>
        <taxon>Proteaceae</taxon>
        <taxon>Protea</taxon>
    </lineage>
</organism>
<dbReference type="Proteomes" id="UP001141806">
    <property type="component" value="Unassembled WGS sequence"/>
</dbReference>
<evidence type="ECO:0000313" key="1">
    <source>
        <dbReference type="EMBL" id="KAJ4951497.1"/>
    </source>
</evidence>
<sequence>MPMVAQFGSPGRENSENVSYARISGERARNLFGMVVVLPITDGFQNPNRMVQSSSRSSNFSYNCDSHTFDYLRTVSVGCVLQKSWRRQSQSLDLSNCKLKLKEELAAPAMAAQVAAERSLQLADSRAAGLPDQIEMLTRQLDETDRKGEQNGCCRVRHICWLCGALRVNAADMRGHNVRWILPDIFDGQFKNSLRSCDIFCCCRIGFVVARSRKLHFPVRKFASVYPCTLIVELPFVFSIKDCQVQA</sequence>
<evidence type="ECO:0000313" key="2">
    <source>
        <dbReference type="Proteomes" id="UP001141806"/>
    </source>
</evidence>
<reference evidence="1" key="1">
    <citation type="journal article" date="2023" name="Plant J.">
        <title>The genome of the king protea, Protea cynaroides.</title>
        <authorList>
            <person name="Chang J."/>
            <person name="Duong T.A."/>
            <person name="Schoeman C."/>
            <person name="Ma X."/>
            <person name="Roodt D."/>
            <person name="Barker N."/>
            <person name="Li Z."/>
            <person name="Van de Peer Y."/>
            <person name="Mizrachi E."/>
        </authorList>
    </citation>
    <scope>NUCLEOTIDE SEQUENCE</scope>
    <source>
        <tissue evidence="1">Young leaves</tissue>
    </source>
</reference>
<dbReference type="EMBL" id="JAMYWD010000012">
    <property type="protein sequence ID" value="KAJ4951497.1"/>
    <property type="molecule type" value="Genomic_DNA"/>
</dbReference>
<protein>
    <submittedName>
        <fullName evidence="1">Uncharacterized protein</fullName>
    </submittedName>
</protein>
<keyword evidence="2" id="KW-1185">Reference proteome</keyword>
<dbReference type="AlphaFoldDB" id="A0A9Q0JTY6"/>
<comment type="caution">
    <text evidence="1">The sequence shown here is derived from an EMBL/GenBank/DDBJ whole genome shotgun (WGS) entry which is preliminary data.</text>
</comment>
<dbReference type="PANTHER" id="PTHR34937">
    <property type="entry name" value="OS08G0559800 PROTEIN"/>
    <property type="match status" value="1"/>
</dbReference>
<name>A0A9Q0JTY6_9MAGN</name>
<proteinExistence type="predicted"/>
<gene>
    <name evidence="1" type="ORF">NE237_028329</name>
</gene>
<accession>A0A9Q0JTY6</accession>
<dbReference type="InterPro" id="IPR040300">
    <property type="entry name" value="At3g49055-like"/>
</dbReference>